<dbReference type="RefSeq" id="WP_244709777.1">
    <property type="nucleotide sequence ID" value="NZ_CP095073.1"/>
</dbReference>
<dbReference type="InterPro" id="IPR008978">
    <property type="entry name" value="HSP20-like_chaperone"/>
</dbReference>
<protein>
    <submittedName>
        <fullName evidence="4">Hsp20/alpha crystallin family protein</fullName>
    </submittedName>
</protein>
<proteinExistence type="inferred from homology"/>
<dbReference type="InterPro" id="IPR002068">
    <property type="entry name" value="A-crystallin/Hsp20_dom"/>
</dbReference>
<evidence type="ECO:0000313" key="5">
    <source>
        <dbReference type="Proteomes" id="UP000831787"/>
    </source>
</evidence>
<dbReference type="CDD" id="cd06464">
    <property type="entry name" value="ACD_sHsps-like"/>
    <property type="match status" value="1"/>
</dbReference>
<sequence>MNQFGEWKSNLDRFFGQEFWGEFEGLMKPAIPQINLYQYDHELVCIANLPGLEHPKNVDVFVDHASLTLRGKIEVNKRGGRQLKNEIADGAFERTVELPFAVRSDSIDASYKHGLLIIKLYRYISDSTREKNVNVRYLDEN</sequence>
<dbReference type="Proteomes" id="UP000831787">
    <property type="component" value="Chromosome"/>
</dbReference>
<keyword evidence="5" id="KW-1185">Reference proteome</keyword>
<name>A0ABY4EJ68_9BACI</name>
<dbReference type="Gene3D" id="2.60.40.790">
    <property type="match status" value="1"/>
</dbReference>
<dbReference type="Pfam" id="PF00011">
    <property type="entry name" value="HSP20"/>
    <property type="match status" value="1"/>
</dbReference>
<evidence type="ECO:0000256" key="1">
    <source>
        <dbReference type="PROSITE-ProRule" id="PRU00285"/>
    </source>
</evidence>
<accession>A0ABY4EJ68</accession>
<evidence type="ECO:0000313" key="4">
    <source>
        <dbReference type="EMBL" id="UOQ44097.1"/>
    </source>
</evidence>
<dbReference type="EMBL" id="CP095073">
    <property type="protein sequence ID" value="UOQ44097.1"/>
    <property type="molecule type" value="Genomic_DNA"/>
</dbReference>
<comment type="similarity">
    <text evidence="1 2">Belongs to the small heat shock protein (HSP20) family.</text>
</comment>
<evidence type="ECO:0000256" key="2">
    <source>
        <dbReference type="RuleBase" id="RU003616"/>
    </source>
</evidence>
<dbReference type="SUPFAM" id="SSF49764">
    <property type="entry name" value="HSP20-like chaperones"/>
    <property type="match status" value="1"/>
</dbReference>
<gene>
    <name evidence="4" type="ORF">MUN89_19910</name>
</gene>
<feature type="domain" description="SHSP" evidence="3">
    <location>
        <begin position="25"/>
        <end position="138"/>
    </location>
</feature>
<organism evidence="4 5">
    <name type="scientific">Halobacillus salinarum</name>
    <dbReference type="NCBI Taxonomy" id="2932257"/>
    <lineage>
        <taxon>Bacteria</taxon>
        <taxon>Bacillati</taxon>
        <taxon>Bacillota</taxon>
        <taxon>Bacilli</taxon>
        <taxon>Bacillales</taxon>
        <taxon>Bacillaceae</taxon>
        <taxon>Halobacillus</taxon>
    </lineage>
</organism>
<dbReference type="PROSITE" id="PS01031">
    <property type="entry name" value="SHSP"/>
    <property type="match status" value="1"/>
</dbReference>
<evidence type="ECO:0000259" key="3">
    <source>
        <dbReference type="PROSITE" id="PS01031"/>
    </source>
</evidence>
<reference evidence="4 5" key="1">
    <citation type="submission" date="2022-04" db="EMBL/GenBank/DDBJ databases">
        <title>Halobacillus sp. isolated from saltern.</title>
        <authorList>
            <person name="Won M."/>
            <person name="Lee C.-M."/>
            <person name="Woen H.-Y."/>
            <person name="Kwon S.-W."/>
        </authorList>
    </citation>
    <scope>NUCLEOTIDE SEQUENCE [LARGE SCALE GENOMIC DNA]</scope>
    <source>
        <strain evidence="4 5">SSBR10-3</strain>
    </source>
</reference>